<evidence type="ECO:0000256" key="3">
    <source>
        <dbReference type="ARBA" id="ARBA00005267"/>
    </source>
</evidence>
<sequence length="152" mass="16618">MPKLLIVYASLSGNTEEIASVIAAGIHEDGFEVDMKEVESVTPEELLEYDGILLGSYTWGDGELPDEYIEFYEGLDALDLSEKKAAVFGSGDTSYEHFCGGVDVLEEKLTELGAELTLEGLRVEFAPDGDEEEEKCKQFGKDFVTSLFAVTA</sequence>
<dbReference type="InterPro" id="IPR010087">
    <property type="entry name" value="Flav_short"/>
</dbReference>
<dbReference type="PANTHER" id="PTHR42809:SF1">
    <property type="entry name" value="FLAVODOXIN 1"/>
    <property type="match status" value="1"/>
</dbReference>
<dbReference type="EMBL" id="MCHY01000011">
    <property type="protein sequence ID" value="RKD21871.1"/>
    <property type="molecule type" value="Genomic_DNA"/>
</dbReference>
<dbReference type="NCBIfam" id="TIGR01753">
    <property type="entry name" value="flav_short"/>
    <property type="match status" value="1"/>
</dbReference>
<evidence type="ECO:0000256" key="7">
    <source>
        <dbReference type="ARBA" id="ARBA00022982"/>
    </source>
</evidence>
<evidence type="ECO:0000256" key="1">
    <source>
        <dbReference type="ARBA" id="ARBA00001917"/>
    </source>
</evidence>
<dbReference type="InterPro" id="IPR001226">
    <property type="entry name" value="Flavodoxin_CS"/>
</dbReference>
<dbReference type="NCBIfam" id="NF005246">
    <property type="entry name" value="PRK06756.1"/>
    <property type="match status" value="1"/>
</dbReference>
<dbReference type="GO" id="GO:0009055">
    <property type="term" value="F:electron transfer activity"/>
    <property type="evidence" value="ECO:0007669"/>
    <property type="project" value="UniProtKB-UniRule"/>
</dbReference>
<comment type="similarity">
    <text evidence="3 8">Belongs to the flavodoxin family.</text>
</comment>
<dbReference type="PROSITE" id="PS00201">
    <property type="entry name" value="FLAVODOXIN"/>
    <property type="match status" value="1"/>
</dbReference>
<dbReference type="GO" id="GO:0016651">
    <property type="term" value="F:oxidoreductase activity, acting on NAD(P)H"/>
    <property type="evidence" value="ECO:0007669"/>
    <property type="project" value="UniProtKB-ARBA"/>
</dbReference>
<comment type="function">
    <text evidence="2 8">Low-potential electron donor to a number of redox enzymes.</text>
</comment>
<dbReference type="Proteomes" id="UP000284219">
    <property type="component" value="Unassembled WGS sequence"/>
</dbReference>
<comment type="caution">
    <text evidence="10">The sequence shown here is derived from an EMBL/GenBank/DDBJ whole genome shotgun (WGS) entry which is preliminary data.</text>
</comment>
<evidence type="ECO:0000256" key="6">
    <source>
        <dbReference type="ARBA" id="ARBA00022643"/>
    </source>
</evidence>
<dbReference type="NCBIfam" id="NF005216">
    <property type="entry name" value="PRK06703.1"/>
    <property type="match status" value="1"/>
</dbReference>
<dbReference type="PRINTS" id="PR00369">
    <property type="entry name" value="FLAVODOXIN"/>
</dbReference>
<evidence type="ECO:0000259" key="9">
    <source>
        <dbReference type="PROSITE" id="PS50902"/>
    </source>
</evidence>
<evidence type="ECO:0000313" key="11">
    <source>
        <dbReference type="Proteomes" id="UP000284219"/>
    </source>
</evidence>
<keyword evidence="11" id="KW-1185">Reference proteome</keyword>
<dbReference type="AlphaFoldDB" id="A0A419SEZ1"/>
<proteinExistence type="inferred from homology"/>
<gene>
    <name evidence="10" type="ORF">BEP19_13970</name>
</gene>
<comment type="cofactor">
    <cofactor evidence="1 8">
        <name>FMN</name>
        <dbReference type="ChEBI" id="CHEBI:58210"/>
    </cofactor>
</comment>
<keyword evidence="5 8" id="KW-0285">Flavoprotein</keyword>
<dbReference type="InterPro" id="IPR029039">
    <property type="entry name" value="Flavoprotein-like_sf"/>
</dbReference>
<evidence type="ECO:0000256" key="5">
    <source>
        <dbReference type="ARBA" id="ARBA00022630"/>
    </source>
</evidence>
<evidence type="ECO:0000256" key="8">
    <source>
        <dbReference type="RuleBase" id="RU367037"/>
    </source>
</evidence>
<organism evidence="10 11">
    <name type="scientific">Ammoniphilus oxalaticus</name>
    <dbReference type="NCBI Taxonomy" id="66863"/>
    <lineage>
        <taxon>Bacteria</taxon>
        <taxon>Bacillati</taxon>
        <taxon>Bacillota</taxon>
        <taxon>Bacilli</taxon>
        <taxon>Bacillales</taxon>
        <taxon>Paenibacillaceae</taxon>
        <taxon>Aneurinibacillus group</taxon>
        <taxon>Ammoniphilus</taxon>
    </lineage>
</organism>
<dbReference type="PANTHER" id="PTHR42809">
    <property type="entry name" value="FLAVODOXIN 2"/>
    <property type="match status" value="1"/>
</dbReference>
<evidence type="ECO:0000313" key="10">
    <source>
        <dbReference type="EMBL" id="RKD21871.1"/>
    </source>
</evidence>
<protein>
    <recommendedName>
        <fullName evidence="8">Flavodoxin</fullName>
    </recommendedName>
</protein>
<dbReference type="InterPro" id="IPR001094">
    <property type="entry name" value="Flavdoxin-like"/>
</dbReference>
<name>A0A419SEZ1_9BACL</name>
<keyword evidence="6 8" id="KW-0288">FMN</keyword>
<dbReference type="InterPro" id="IPR050619">
    <property type="entry name" value="Flavodoxin"/>
</dbReference>
<dbReference type="OrthoDB" id="9790745at2"/>
<feature type="domain" description="Flavodoxin-like" evidence="9">
    <location>
        <begin position="4"/>
        <end position="144"/>
    </location>
</feature>
<dbReference type="Gene3D" id="3.40.50.360">
    <property type="match status" value="1"/>
</dbReference>
<evidence type="ECO:0000256" key="2">
    <source>
        <dbReference type="ARBA" id="ARBA00003297"/>
    </source>
</evidence>
<keyword evidence="4 8" id="KW-0813">Transport</keyword>
<reference evidence="10 11" key="1">
    <citation type="submission" date="2016-08" db="EMBL/GenBank/DDBJ databases">
        <title>Novel Firmicute Genomes.</title>
        <authorList>
            <person name="Poppleton D.I."/>
            <person name="Gribaldo S."/>
        </authorList>
    </citation>
    <scope>NUCLEOTIDE SEQUENCE [LARGE SCALE GENOMIC DNA]</scope>
    <source>
        <strain evidence="10 11">RAOx-1</strain>
    </source>
</reference>
<keyword evidence="7 8" id="KW-0249">Electron transport</keyword>
<evidence type="ECO:0000256" key="4">
    <source>
        <dbReference type="ARBA" id="ARBA00022448"/>
    </source>
</evidence>
<dbReference type="PROSITE" id="PS50902">
    <property type="entry name" value="FLAVODOXIN_LIKE"/>
    <property type="match status" value="1"/>
</dbReference>
<dbReference type="InterPro" id="IPR008254">
    <property type="entry name" value="Flavodoxin/NO_synth"/>
</dbReference>
<dbReference type="GO" id="GO:0010181">
    <property type="term" value="F:FMN binding"/>
    <property type="evidence" value="ECO:0007669"/>
    <property type="project" value="UniProtKB-UniRule"/>
</dbReference>
<dbReference type="SUPFAM" id="SSF52218">
    <property type="entry name" value="Flavoproteins"/>
    <property type="match status" value="1"/>
</dbReference>
<accession>A0A419SEZ1</accession>
<dbReference type="Pfam" id="PF00258">
    <property type="entry name" value="Flavodoxin_1"/>
    <property type="match status" value="1"/>
</dbReference>